<keyword evidence="3" id="KW-1185">Reference proteome</keyword>
<comment type="caution">
    <text evidence="2">The sequence shown here is derived from an EMBL/GenBank/DDBJ whole genome shotgun (WGS) entry which is preliminary data.</text>
</comment>
<name>D6SLR5_9BACT</name>
<dbReference type="SUPFAM" id="SSF51182">
    <property type="entry name" value="RmlC-like cupins"/>
    <property type="match status" value="1"/>
</dbReference>
<evidence type="ECO:0000259" key="1">
    <source>
        <dbReference type="Pfam" id="PF05899"/>
    </source>
</evidence>
<dbReference type="EMBL" id="ACJN02000001">
    <property type="protein sequence ID" value="EFI35626.1"/>
    <property type="molecule type" value="Genomic_DNA"/>
</dbReference>
<dbReference type="OrthoDB" id="9799053at2"/>
<feature type="domain" description="(S)-ureidoglycine aminohydrolase cupin" evidence="1">
    <location>
        <begin position="16"/>
        <end position="88"/>
    </location>
</feature>
<organism evidence="2 3">
    <name type="scientific">Desulfonatronospira thiodismutans ASO3-1</name>
    <dbReference type="NCBI Taxonomy" id="555779"/>
    <lineage>
        <taxon>Bacteria</taxon>
        <taxon>Pseudomonadati</taxon>
        <taxon>Thermodesulfobacteriota</taxon>
        <taxon>Desulfovibrionia</taxon>
        <taxon>Desulfovibrionales</taxon>
        <taxon>Desulfonatronovibrionaceae</taxon>
        <taxon>Desulfonatronospira</taxon>
    </lineage>
</organism>
<evidence type="ECO:0000313" key="3">
    <source>
        <dbReference type="Proteomes" id="UP000005496"/>
    </source>
</evidence>
<sequence length="91" mass="10799">MQEIKITRNPPREELEKMGVWQWPTWGEKESEFPWHYDQQETCYIVEGEVEVTPEDGEPVVIKAGDLVTFPRGMSCTWKINRAVSKHYRME</sequence>
<dbReference type="Pfam" id="PF05899">
    <property type="entry name" value="Cupin_3"/>
    <property type="match status" value="1"/>
</dbReference>
<reference evidence="2" key="1">
    <citation type="submission" date="2010-05" db="EMBL/GenBank/DDBJ databases">
        <title>The draft genome of Desulfonatronospira thiodismutans ASO3-1.</title>
        <authorList>
            <consortium name="US DOE Joint Genome Institute (JGI-PGF)"/>
            <person name="Lucas S."/>
            <person name="Copeland A."/>
            <person name="Lapidus A."/>
            <person name="Cheng J.-F."/>
            <person name="Bruce D."/>
            <person name="Goodwin L."/>
            <person name="Pitluck S."/>
            <person name="Chertkov O."/>
            <person name="Brettin T."/>
            <person name="Detter J.C."/>
            <person name="Han C."/>
            <person name="Land M.L."/>
            <person name="Hauser L."/>
            <person name="Kyrpides N."/>
            <person name="Mikhailova N."/>
            <person name="Muyzer G."/>
            <person name="Woyke T."/>
        </authorList>
    </citation>
    <scope>NUCLEOTIDE SEQUENCE [LARGE SCALE GENOMIC DNA]</scope>
    <source>
        <strain evidence="2">ASO3-1</strain>
    </source>
</reference>
<dbReference type="PANTHER" id="PTHR33271:SF22">
    <property type="entry name" value="OS04G0445200 PROTEIN"/>
    <property type="match status" value="1"/>
</dbReference>
<accession>D6SLR5</accession>
<dbReference type="InterPro" id="IPR011051">
    <property type="entry name" value="RmlC_Cupin_sf"/>
</dbReference>
<proteinExistence type="predicted"/>
<gene>
    <name evidence="2" type="ORF">Dthio_PD3055</name>
</gene>
<dbReference type="eggNOG" id="COG3450">
    <property type="taxonomic scope" value="Bacteria"/>
</dbReference>
<dbReference type="CDD" id="cd02227">
    <property type="entry name" value="cupin_TM1112-like"/>
    <property type="match status" value="1"/>
</dbReference>
<dbReference type="Gene3D" id="2.60.120.10">
    <property type="entry name" value="Jelly Rolls"/>
    <property type="match status" value="1"/>
</dbReference>
<dbReference type="RefSeq" id="WP_008868755.1">
    <property type="nucleotide sequence ID" value="NZ_ACJN02000001.1"/>
</dbReference>
<dbReference type="AlphaFoldDB" id="D6SLR5"/>
<dbReference type="InterPro" id="IPR014710">
    <property type="entry name" value="RmlC-like_jellyroll"/>
</dbReference>
<dbReference type="PANTHER" id="PTHR33271">
    <property type="entry name" value="OS04G0445200 PROTEIN"/>
    <property type="match status" value="1"/>
</dbReference>
<dbReference type="Proteomes" id="UP000005496">
    <property type="component" value="Unassembled WGS sequence"/>
</dbReference>
<evidence type="ECO:0000313" key="2">
    <source>
        <dbReference type="EMBL" id="EFI35626.1"/>
    </source>
</evidence>
<protein>
    <recommendedName>
        <fullName evidence="1">(S)-ureidoglycine aminohydrolase cupin domain-containing protein</fullName>
    </recommendedName>
</protein>
<dbReference type="InterPro" id="IPR008579">
    <property type="entry name" value="UGlyAH_Cupin_dom"/>
</dbReference>